<feature type="transmembrane region" description="Helical" evidence="2">
    <location>
        <begin position="189"/>
        <end position="216"/>
    </location>
</feature>
<evidence type="ECO:0000256" key="2">
    <source>
        <dbReference type="SAM" id="Phobius"/>
    </source>
</evidence>
<evidence type="ECO:0000256" key="1">
    <source>
        <dbReference type="SAM" id="MobiDB-lite"/>
    </source>
</evidence>
<reference evidence="3 4" key="1">
    <citation type="journal article" date="2023" name="G3 (Bethesda)">
        <title>A chromosome-length genome assembly and annotation of blackberry (Rubus argutus, cv. 'Hillquist').</title>
        <authorList>
            <person name="Bruna T."/>
            <person name="Aryal R."/>
            <person name="Dudchenko O."/>
            <person name="Sargent D.J."/>
            <person name="Mead D."/>
            <person name="Buti M."/>
            <person name="Cavallini A."/>
            <person name="Hytonen T."/>
            <person name="Andres J."/>
            <person name="Pham M."/>
            <person name="Weisz D."/>
            <person name="Mascagni F."/>
            <person name="Usai G."/>
            <person name="Natali L."/>
            <person name="Bassil N."/>
            <person name="Fernandez G.E."/>
            <person name="Lomsadze A."/>
            <person name="Armour M."/>
            <person name="Olukolu B."/>
            <person name="Poorten T."/>
            <person name="Britton C."/>
            <person name="Davik J."/>
            <person name="Ashrafi H."/>
            <person name="Aiden E.L."/>
            <person name="Borodovsky M."/>
            <person name="Worthington M."/>
        </authorList>
    </citation>
    <scope>NUCLEOTIDE SEQUENCE [LARGE SCALE GENOMIC DNA]</scope>
    <source>
        <strain evidence="3">PI 553951</strain>
    </source>
</reference>
<dbReference type="Proteomes" id="UP001457282">
    <property type="component" value="Unassembled WGS sequence"/>
</dbReference>
<name>A0AAW1WL67_RUBAR</name>
<evidence type="ECO:0000313" key="4">
    <source>
        <dbReference type="Proteomes" id="UP001457282"/>
    </source>
</evidence>
<gene>
    <name evidence="3" type="ORF">M0R45_033005</name>
</gene>
<keyword evidence="4" id="KW-1185">Reference proteome</keyword>
<proteinExistence type="predicted"/>
<keyword evidence="2" id="KW-0812">Transmembrane</keyword>
<accession>A0AAW1WL67</accession>
<dbReference type="PANTHER" id="PTHR34379:SF15">
    <property type="entry name" value="PROTEIN, PUTATIVE-RELATED"/>
    <property type="match status" value="1"/>
</dbReference>
<dbReference type="AlphaFoldDB" id="A0AAW1WL67"/>
<feature type="compositionally biased region" description="Polar residues" evidence="1">
    <location>
        <begin position="136"/>
        <end position="165"/>
    </location>
</feature>
<organism evidence="3 4">
    <name type="scientific">Rubus argutus</name>
    <name type="common">Southern blackberry</name>
    <dbReference type="NCBI Taxonomy" id="59490"/>
    <lineage>
        <taxon>Eukaryota</taxon>
        <taxon>Viridiplantae</taxon>
        <taxon>Streptophyta</taxon>
        <taxon>Embryophyta</taxon>
        <taxon>Tracheophyta</taxon>
        <taxon>Spermatophyta</taxon>
        <taxon>Magnoliopsida</taxon>
        <taxon>eudicotyledons</taxon>
        <taxon>Gunneridae</taxon>
        <taxon>Pentapetalae</taxon>
        <taxon>rosids</taxon>
        <taxon>fabids</taxon>
        <taxon>Rosales</taxon>
        <taxon>Rosaceae</taxon>
        <taxon>Rosoideae</taxon>
        <taxon>Rosoideae incertae sedis</taxon>
        <taxon>Rubus</taxon>
    </lineage>
</organism>
<keyword evidence="2" id="KW-1133">Transmembrane helix</keyword>
<dbReference type="EMBL" id="JBEDUW010000006">
    <property type="protein sequence ID" value="KAK9924651.1"/>
    <property type="molecule type" value="Genomic_DNA"/>
</dbReference>
<keyword evidence="2" id="KW-0472">Membrane</keyword>
<sequence length="266" mass="30913">MKNASRSKFLLCFRPVVDMEIDVKGVVVDRSTRRTRSKSIQNPKVEELEEDVNVKPPLTKTMSLDRECSMITSQSSKRPRSRHNRTFSRAIRAVGFETILAKKVREDKTFRQDSFGSKRTYSMNREKSLSLGTDELMTTPSETNGTQQVKVNSSSNPNSTKQSMKNQEDSLTKSKKNEMGSCDFNSGMYLLLLSLGVTVFWGRVFAILFTSIWLYFFSWRCATINHRRPENVRKWSEAEFREQKRRVIMEGLIERNHHFHSSQRGY</sequence>
<dbReference type="PANTHER" id="PTHR34379">
    <property type="entry name" value="OS07G0553800 PROTEIN"/>
    <property type="match status" value="1"/>
</dbReference>
<evidence type="ECO:0000313" key="3">
    <source>
        <dbReference type="EMBL" id="KAK9924651.1"/>
    </source>
</evidence>
<feature type="region of interest" description="Disordered" evidence="1">
    <location>
        <begin position="129"/>
        <end position="174"/>
    </location>
</feature>
<evidence type="ECO:0008006" key="5">
    <source>
        <dbReference type="Google" id="ProtNLM"/>
    </source>
</evidence>
<dbReference type="InterPro" id="IPR040411">
    <property type="entry name" value="At5g23160-like"/>
</dbReference>
<protein>
    <recommendedName>
        <fullName evidence="5">Transmembrane protein</fullName>
    </recommendedName>
</protein>
<comment type="caution">
    <text evidence="3">The sequence shown here is derived from an EMBL/GenBank/DDBJ whole genome shotgun (WGS) entry which is preliminary data.</text>
</comment>